<dbReference type="PANTHER" id="PTHR44843">
    <property type="entry name" value="METHYLTRANSFERASE"/>
    <property type="match status" value="1"/>
</dbReference>
<dbReference type="KEGG" id="cmp:Cha6605_1715"/>
<dbReference type="Proteomes" id="UP000010366">
    <property type="component" value="Chromosome"/>
</dbReference>
<evidence type="ECO:0000313" key="2">
    <source>
        <dbReference type="EMBL" id="AFY92842.1"/>
    </source>
</evidence>
<dbReference type="Gene3D" id="3.40.50.150">
    <property type="entry name" value="Vaccinia Virus protein VP39"/>
    <property type="match status" value="1"/>
</dbReference>
<dbReference type="InterPro" id="IPR029063">
    <property type="entry name" value="SAM-dependent_MTases_sf"/>
</dbReference>
<gene>
    <name evidence="2" type="ORF">Cha6605_1715</name>
</gene>
<dbReference type="EMBL" id="CP003600">
    <property type="protein sequence ID" value="AFY92842.1"/>
    <property type="molecule type" value="Genomic_DNA"/>
</dbReference>
<evidence type="ECO:0000313" key="3">
    <source>
        <dbReference type="Proteomes" id="UP000010366"/>
    </source>
</evidence>
<evidence type="ECO:0000259" key="1">
    <source>
        <dbReference type="Pfam" id="PF05050"/>
    </source>
</evidence>
<dbReference type="InterPro" id="IPR006342">
    <property type="entry name" value="FkbM_mtfrase"/>
</dbReference>
<proteinExistence type="predicted"/>
<feature type="domain" description="Methyltransferase FkbM" evidence="1">
    <location>
        <begin position="7"/>
        <end position="159"/>
    </location>
</feature>
<sequence>MRKIFIDCGSNIGKVLERAIRTRSEFEFFAFEPNADLIPTISTRIEKYPDARVEVYNKAVWTQNNGLSFFVGHPETSSVMPGHRVPFIYGKQLDYANPQHVESIDFSQWILNNFDLSDHIVIKMDIEGAEYPVLEKMIEDGSIYYINKLYVEWHWYKIGGVSEARHKELMARLEWSTRLKRHYAWNALNYFAA</sequence>
<reference evidence="2 3" key="1">
    <citation type="submission" date="2012-05" db="EMBL/GenBank/DDBJ databases">
        <title>Finished chromosome of genome of Chamaesiphon sp. PCC 6605.</title>
        <authorList>
            <consortium name="US DOE Joint Genome Institute"/>
            <person name="Gugger M."/>
            <person name="Coursin T."/>
            <person name="Rippka R."/>
            <person name="Tandeau De Marsac N."/>
            <person name="Huntemann M."/>
            <person name="Wei C.-L."/>
            <person name="Han J."/>
            <person name="Detter J.C."/>
            <person name="Han C."/>
            <person name="Tapia R."/>
            <person name="Chen A."/>
            <person name="Kyrpides N."/>
            <person name="Mavromatis K."/>
            <person name="Markowitz V."/>
            <person name="Szeto E."/>
            <person name="Ivanova N."/>
            <person name="Pagani I."/>
            <person name="Pati A."/>
            <person name="Goodwin L."/>
            <person name="Nordberg H.P."/>
            <person name="Cantor M.N."/>
            <person name="Hua S.X."/>
            <person name="Woyke T."/>
            <person name="Kerfeld C.A."/>
        </authorList>
    </citation>
    <scope>NUCLEOTIDE SEQUENCE [LARGE SCALE GENOMIC DNA]</scope>
    <source>
        <strain evidence="3">ATCC 27169 / PCC 6605</strain>
    </source>
</reference>
<protein>
    <submittedName>
        <fullName evidence="2">Methyltransferase, FkbM family</fullName>
    </submittedName>
</protein>
<dbReference type="NCBIfam" id="TIGR01444">
    <property type="entry name" value="fkbM_fam"/>
    <property type="match status" value="1"/>
</dbReference>
<keyword evidence="2" id="KW-0808">Transferase</keyword>
<keyword evidence="2" id="KW-0489">Methyltransferase</keyword>
<dbReference type="GO" id="GO:0008168">
    <property type="term" value="F:methyltransferase activity"/>
    <property type="evidence" value="ECO:0007669"/>
    <property type="project" value="UniProtKB-KW"/>
</dbReference>
<organism evidence="2 3">
    <name type="scientific">Chamaesiphon minutus (strain ATCC 27169 / PCC 6605)</name>
    <dbReference type="NCBI Taxonomy" id="1173020"/>
    <lineage>
        <taxon>Bacteria</taxon>
        <taxon>Bacillati</taxon>
        <taxon>Cyanobacteriota</taxon>
        <taxon>Cyanophyceae</taxon>
        <taxon>Gomontiellales</taxon>
        <taxon>Chamaesiphonaceae</taxon>
        <taxon>Chamaesiphon</taxon>
    </lineage>
</organism>
<accession>K9UCM8</accession>
<dbReference type="SUPFAM" id="SSF53335">
    <property type="entry name" value="S-adenosyl-L-methionine-dependent methyltransferases"/>
    <property type="match status" value="1"/>
</dbReference>
<dbReference type="HOGENOM" id="CLU_1467422_0_0_3"/>
<name>K9UCM8_CHAP6</name>
<dbReference type="Pfam" id="PF05050">
    <property type="entry name" value="Methyltransf_21"/>
    <property type="match status" value="1"/>
</dbReference>
<dbReference type="RefSeq" id="WP_015159016.1">
    <property type="nucleotide sequence ID" value="NC_019697.1"/>
</dbReference>
<dbReference type="eggNOG" id="COG0457">
    <property type="taxonomic scope" value="Bacteria"/>
</dbReference>
<keyword evidence="3" id="KW-1185">Reference proteome</keyword>
<dbReference type="PANTHER" id="PTHR44843:SF14">
    <property type="entry name" value="METHYLTRANSFERASE TYPE 11 DOMAIN-CONTAINING PROTEIN"/>
    <property type="match status" value="1"/>
</dbReference>
<dbReference type="GO" id="GO:0032259">
    <property type="term" value="P:methylation"/>
    <property type="evidence" value="ECO:0007669"/>
    <property type="project" value="UniProtKB-KW"/>
</dbReference>
<dbReference type="AlphaFoldDB" id="K9UCM8"/>
<dbReference type="OrthoDB" id="424472at2"/>
<dbReference type="STRING" id="1173020.Cha6605_1715"/>